<comment type="caution">
    <text evidence="2">The sequence shown here is derived from an EMBL/GenBank/DDBJ whole genome shotgun (WGS) entry which is preliminary data.</text>
</comment>
<keyword evidence="1" id="KW-0732">Signal</keyword>
<dbReference type="RefSeq" id="WP_209143773.1">
    <property type="nucleotide sequence ID" value="NZ_JAGHKO010000017.1"/>
</dbReference>
<accession>A0ABS3Z3V1</accession>
<evidence type="ECO:0000313" key="3">
    <source>
        <dbReference type="Proteomes" id="UP000677244"/>
    </source>
</evidence>
<evidence type="ECO:0000313" key="2">
    <source>
        <dbReference type="EMBL" id="MBO9204819.1"/>
    </source>
</evidence>
<keyword evidence="3" id="KW-1185">Reference proteome</keyword>
<proteinExistence type="predicted"/>
<evidence type="ECO:0000256" key="1">
    <source>
        <dbReference type="SAM" id="SignalP"/>
    </source>
</evidence>
<dbReference type="EMBL" id="JAGHKO010000017">
    <property type="protein sequence ID" value="MBO9204819.1"/>
    <property type="molecule type" value="Genomic_DNA"/>
</dbReference>
<dbReference type="Proteomes" id="UP000677244">
    <property type="component" value="Unassembled WGS sequence"/>
</dbReference>
<feature type="signal peptide" evidence="1">
    <location>
        <begin position="1"/>
        <end position="19"/>
    </location>
</feature>
<reference evidence="2 3" key="1">
    <citation type="submission" date="2021-03" db="EMBL/GenBank/DDBJ databases">
        <title>Assistant Professor.</title>
        <authorList>
            <person name="Huq M.A."/>
        </authorList>
    </citation>
    <scope>NUCLEOTIDE SEQUENCE [LARGE SCALE GENOMIC DNA]</scope>
    <source>
        <strain evidence="2 3">MAH-29</strain>
    </source>
</reference>
<name>A0ABS3Z3V1_9BACT</name>
<sequence length="431" mass="49778">MTRLIIFILSLATTTRVIAQSKNFITTDIDNFWAAYDKISSTNDSIQQYVYLKELYFDKATAGLKSLLQVRNYSDKEFIGAINSYPKFWTSIRKNTLTVKEHYSEIESSIENLRTVYPSLKPSTIYFAIGAFRTGGTTQDDRVMIACELSFADKSVFIDELPAWLQPFYRLYDPINDITLLCTHEYVHTQQKAVVNNLLCNSLREGVAEFVSCLVTDKPSNTPSFEFASKNEELVRKKFIDDVFIPSRMYNWIWGENKNELKERDLGYYIGYRICENYYNKAKNKQQAINDLIELDYSNEKSVETIIDRSGFFNKTIKQLNKSYDKSRPKITNIEQFKNGSVHISPNLKRITLHFSTEMNKNRRGFDYGPLGGNNVLLVKKAIGFSEDGKSFTFEVELKPNTRYQSLVTNNFVSINGVPLKPFLIDIRTTK</sequence>
<gene>
    <name evidence="2" type="ORF">J7I42_31305</name>
</gene>
<feature type="chain" id="PRO_5046151455" description="DUF2268 domain-containing protein" evidence="1">
    <location>
        <begin position="20"/>
        <end position="431"/>
    </location>
</feature>
<evidence type="ECO:0008006" key="4">
    <source>
        <dbReference type="Google" id="ProtNLM"/>
    </source>
</evidence>
<organism evidence="2 3">
    <name type="scientific">Niastella soli</name>
    <dbReference type="NCBI Taxonomy" id="2821487"/>
    <lineage>
        <taxon>Bacteria</taxon>
        <taxon>Pseudomonadati</taxon>
        <taxon>Bacteroidota</taxon>
        <taxon>Chitinophagia</taxon>
        <taxon>Chitinophagales</taxon>
        <taxon>Chitinophagaceae</taxon>
        <taxon>Niastella</taxon>
    </lineage>
</organism>
<protein>
    <recommendedName>
        <fullName evidence="4">DUF2268 domain-containing protein</fullName>
    </recommendedName>
</protein>